<gene>
    <name evidence="1" type="ordered locus">XBJ1_1876</name>
</gene>
<dbReference type="Pfam" id="PF19940">
    <property type="entry name" value="DUF6402"/>
    <property type="match status" value="1"/>
</dbReference>
<name>D3V2N7_XENBS</name>
<organism evidence="1 2">
    <name type="scientific">Xenorhabdus bovienii (strain SS-2004)</name>
    <name type="common">Xenorhabdus nematophila subsp. bovienii</name>
    <dbReference type="NCBI Taxonomy" id="406818"/>
    <lineage>
        <taxon>Bacteria</taxon>
        <taxon>Pseudomonadati</taxon>
        <taxon>Pseudomonadota</taxon>
        <taxon>Gammaproteobacteria</taxon>
        <taxon>Enterobacterales</taxon>
        <taxon>Morganellaceae</taxon>
        <taxon>Xenorhabdus</taxon>
    </lineage>
</organism>
<evidence type="ECO:0000313" key="1">
    <source>
        <dbReference type="EMBL" id="CBJ81002.1"/>
    </source>
</evidence>
<dbReference type="EMBL" id="FN667741">
    <property type="protein sequence ID" value="CBJ81002.1"/>
    <property type="molecule type" value="Genomic_DNA"/>
</dbReference>
<dbReference type="STRING" id="406818.XBJ1_1876"/>
<proteinExistence type="predicted"/>
<protein>
    <submittedName>
        <fullName evidence="1">Uncharacterized protein</fullName>
    </submittedName>
</protein>
<dbReference type="InterPro" id="IPR045646">
    <property type="entry name" value="DUF6402"/>
</dbReference>
<dbReference type="KEGG" id="xbo:XBJ1_1876"/>
<reference evidence="1 2" key="1">
    <citation type="journal article" date="2011" name="PLoS ONE">
        <title>The entomopathogenic bacterial endosymbionts xenorhabdus and photorhabdus: convergent lifestyles from divergent genomes.</title>
        <authorList>
            <person name="Chaston J.M."/>
            <person name="Suen G."/>
            <person name="Tucker S.L."/>
            <person name="Andersen A.W."/>
            <person name="Bhasin A."/>
            <person name="Bode E."/>
            <person name="Bode H.B."/>
            <person name="Brachmann A.O."/>
            <person name="Cowles C.E."/>
            <person name="Cowles K.N."/>
            <person name="Darby C."/>
            <person name="de Leon L."/>
            <person name="Drace K."/>
            <person name="Du Z."/>
            <person name="Givaudan A."/>
            <person name="Herbert Tran E.E."/>
            <person name="Jewell K.A."/>
            <person name="Knack J.J."/>
            <person name="Krasomil-Osterfeld K.C."/>
            <person name="Kukor R."/>
            <person name="Lanois A."/>
            <person name="Latreille P."/>
            <person name="Leimgruber N.K."/>
            <person name="Lipke C.M."/>
            <person name="Liu R."/>
            <person name="Lu X."/>
            <person name="Martens E.C."/>
            <person name="Marri P.R."/>
            <person name="Medigue C."/>
            <person name="Menard M.L."/>
            <person name="Miller N.M."/>
            <person name="Morales-Soto N."/>
            <person name="Norton S."/>
            <person name="Ogier J.C."/>
            <person name="Orchard S.S."/>
            <person name="Park D."/>
            <person name="Park Y."/>
            <person name="Qurollo B.A."/>
            <person name="Sugar D.R."/>
            <person name="Richards G.R."/>
            <person name="Rouy Z."/>
            <person name="Slominski B."/>
            <person name="Slominski K."/>
            <person name="Snyder H."/>
            <person name="Tjaden B.C."/>
            <person name="van der Hoeven R."/>
            <person name="Welch R.D."/>
            <person name="Wheeler C."/>
            <person name="Xiang B."/>
            <person name="Barbazuk B."/>
            <person name="Gaudriault S."/>
            <person name="Goodner B."/>
            <person name="Slater S.C."/>
            <person name="Forst S."/>
            <person name="Goldman B.S."/>
            <person name="Goodrich-Blair H."/>
        </authorList>
    </citation>
    <scope>NUCLEOTIDE SEQUENCE [LARGE SCALE GENOMIC DNA]</scope>
    <source>
        <strain evidence="1 2">SS-2004</strain>
    </source>
</reference>
<evidence type="ECO:0000313" key="2">
    <source>
        <dbReference type="Proteomes" id="UP000002045"/>
    </source>
</evidence>
<accession>D3V2N7</accession>
<dbReference type="AlphaFoldDB" id="D3V2N7"/>
<sequence>MKVAVKGHVDKLNSKDIFVTEQIGMYLKDTYDFVGANEPLGIWSKNGILDKISSVDYAALYATGSWLALWIKYNGYIPVNNDSFRKWQKKHNEGSDFIVFSDILWMNPLPQYKTIHL</sequence>
<dbReference type="HOGENOM" id="CLU_146787_0_0_6"/>
<dbReference type="Proteomes" id="UP000002045">
    <property type="component" value="Chromosome"/>
</dbReference>